<dbReference type="Proteomes" id="UP000475249">
    <property type="component" value="Unassembled WGS sequence"/>
</dbReference>
<evidence type="ECO:0000313" key="2">
    <source>
        <dbReference type="Proteomes" id="UP000475249"/>
    </source>
</evidence>
<sequence>MLENKIEAYDFCVDFVSQKRRVIRLRIAEVAEALTSETKSSAGDKHETGRAMLQLEREKLGYQLRELEKMESVLQGIDPESSSERIGLGTLVETKAACFFMSISAGLYKGKKSQVFCISPQAPVGRLLLGKQAGDTYELNGKQHKILRIV</sequence>
<protein>
    <submittedName>
        <fullName evidence="1">3-oxoacyl-ACP synthase</fullName>
    </submittedName>
</protein>
<name>A0A6L9ECF4_9FLAO</name>
<reference evidence="1 2" key="1">
    <citation type="submission" date="2020-01" db="EMBL/GenBank/DDBJ databases">
        <title>Bacteria diversity of Porities sp.</title>
        <authorList>
            <person name="Wang G."/>
        </authorList>
    </citation>
    <scope>NUCLEOTIDE SEQUENCE [LARGE SCALE GENOMIC DNA]</scope>
    <source>
        <strain evidence="1 2">R33</strain>
    </source>
</reference>
<evidence type="ECO:0000313" key="1">
    <source>
        <dbReference type="EMBL" id="NAS12434.1"/>
    </source>
</evidence>
<keyword evidence="2" id="KW-1185">Reference proteome</keyword>
<proteinExistence type="predicted"/>
<organism evidence="1 2">
    <name type="scientific">Poritiphilus flavus</name>
    <dbReference type="NCBI Taxonomy" id="2697053"/>
    <lineage>
        <taxon>Bacteria</taxon>
        <taxon>Pseudomonadati</taxon>
        <taxon>Bacteroidota</taxon>
        <taxon>Flavobacteriia</taxon>
        <taxon>Flavobacteriales</taxon>
        <taxon>Flavobacteriaceae</taxon>
        <taxon>Poritiphilus</taxon>
    </lineage>
</organism>
<dbReference type="AlphaFoldDB" id="A0A6L9ECF4"/>
<accession>A0A6L9ECF4</accession>
<dbReference type="EMBL" id="WXYO01000005">
    <property type="protein sequence ID" value="NAS12434.1"/>
    <property type="molecule type" value="Genomic_DNA"/>
</dbReference>
<comment type="caution">
    <text evidence="1">The sequence shown here is derived from an EMBL/GenBank/DDBJ whole genome shotgun (WGS) entry which is preliminary data.</text>
</comment>
<gene>
    <name evidence="1" type="ORF">GTQ38_10510</name>
</gene>